<dbReference type="InterPro" id="IPR020809">
    <property type="entry name" value="Enolase_CS"/>
</dbReference>
<feature type="binding site" evidence="12 15">
    <location>
        <position position="242"/>
    </location>
    <ligand>
        <name>Mg(2+)</name>
        <dbReference type="ChEBI" id="CHEBI:18420"/>
    </ligand>
</feature>
<dbReference type="PIRSF" id="PIRSF001400">
    <property type="entry name" value="Enolase"/>
    <property type="match status" value="1"/>
</dbReference>
<evidence type="ECO:0000256" key="12">
    <source>
        <dbReference type="HAMAP-Rule" id="MF_00318"/>
    </source>
</evidence>
<feature type="binding site" evidence="12">
    <location>
        <position position="388"/>
    </location>
    <ligand>
        <name>(2R)-2-phosphoglycerate</name>
        <dbReference type="ChEBI" id="CHEBI:58289"/>
    </ligand>
</feature>
<dbReference type="GO" id="GO:0005576">
    <property type="term" value="C:extracellular region"/>
    <property type="evidence" value="ECO:0007669"/>
    <property type="project" value="UniProtKB-SubCell"/>
</dbReference>
<dbReference type="SFLD" id="SFLDG00178">
    <property type="entry name" value="enolase"/>
    <property type="match status" value="1"/>
</dbReference>
<keyword evidence="7 12" id="KW-0479">Metal-binding</keyword>
<evidence type="ECO:0000256" key="1">
    <source>
        <dbReference type="ARBA" id="ARBA00005031"/>
    </source>
</evidence>
<dbReference type="InterPro" id="IPR029017">
    <property type="entry name" value="Enolase-like_N"/>
</dbReference>
<keyword evidence="9 12" id="KW-0324">Glycolysis</keyword>
<reference evidence="18 19" key="1">
    <citation type="submission" date="2011-05" db="EMBL/GenBank/DDBJ databases">
        <authorList>
            <person name="Muzny D."/>
            <person name="Qin X."/>
            <person name="Deng J."/>
            <person name="Jiang H."/>
            <person name="Liu Y."/>
            <person name="Qu J."/>
            <person name="Song X.-Z."/>
            <person name="Zhang L."/>
            <person name="Thornton R."/>
            <person name="Coyle M."/>
            <person name="Francisco L."/>
            <person name="Jackson L."/>
            <person name="Javaid M."/>
            <person name="Korchina V."/>
            <person name="Kovar C."/>
            <person name="Mata R."/>
            <person name="Mathew T."/>
            <person name="Ngo R."/>
            <person name="Nguyen L."/>
            <person name="Nguyen N."/>
            <person name="Okwuonu G."/>
            <person name="Ongeri F."/>
            <person name="Pham C."/>
            <person name="Simmons D."/>
            <person name="Wilczek-Boney K."/>
            <person name="Hale W."/>
            <person name="Jakkamsetti A."/>
            <person name="Pham P."/>
            <person name="Ruth R."/>
            <person name="San Lucas F."/>
            <person name="Warren J."/>
            <person name="Zhang J."/>
            <person name="Zhao Z."/>
            <person name="Zhou C."/>
            <person name="Zhu D."/>
            <person name="Lee S."/>
            <person name="Bess C."/>
            <person name="Blankenburg K."/>
            <person name="Forbes L."/>
            <person name="Fu Q."/>
            <person name="Gubbala S."/>
            <person name="Hirani K."/>
            <person name="Jayaseelan J.C."/>
            <person name="Lara F."/>
            <person name="Munidasa M."/>
            <person name="Palculict T."/>
            <person name="Patil S."/>
            <person name="Pu L.-L."/>
            <person name="Saada N."/>
            <person name="Tang L."/>
            <person name="Weissenberger G."/>
            <person name="Zhu Y."/>
            <person name="Hemphill L."/>
            <person name="Shang Y."/>
            <person name="Youmans B."/>
            <person name="Ayvaz T."/>
            <person name="Ross M."/>
            <person name="Santibanez J."/>
            <person name="Aqrawi P."/>
            <person name="Gross S."/>
            <person name="Joshi V."/>
            <person name="Fowler G."/>
            <person name="Nazareth L."/>
            <person name="Reid J."/>
            <person name="Worley K."/>
            <person name="Petrosino J."/>
            <person name="Highlander S."/>
            <person name="Gibbs R."/>
        </authorList>
    </citation>
    <scope>NUCLEOTIDE SEQUENCE [LARGE SCALE GENOMIC DNA]</scope>
    <source>
        <strain evidence="18 19">871</strain>
    </source>
</reference>
<dbReference type="PROSITE" id="PS00164">
    <property type="entry name" value="ENOLASE"/>
    <property type="match status" value="1"/>
</dbReference>
<keyword evidence="5 12" id="KW-0963">Cytoplasm</keyword>
<dbReference type="EMBL" id="AGAY01000066">
    <property type="protein sequence ID" value="EGY51854.1"/>
    <property type="molecule type" value="Genomic_DNA"/>
</dbReference>
<feature type="active site" description="Proton donor" evidence="12 13">
    <location>
        <position position="205"/>
    </location>
</feature>
<dbReference type="Pfam" id="PF00113">
    <property type="entry name" value="Enolase_C"/>
    <property type="match status" value="1"/>
</dbReference>
<dbReference type="PATRIC" id="fig|1032488.3.peg.1801"/>
<dbReference type="PRINTS" id="PR00148">
    <property type="entry name" value="ENOLASE"/>
</dbReference>
<keyword evidence="8 12" id="KW-0460">Magnesium</keyword>
<feature type="binding site" evidence="12 15">
    <location>
        <position position="312"/>
    </location>
    <ligand>
        <name>Mg(2+)</name>
        <dbReference type="ChEBI" id="CHEBI:18420"/>
    </ligand>
</feature>
<dbReference type="SFLD" id="SFLDF00002">
    <property type="entry name" value="enolase"/>
    <property type="match status" value="1"/>
</dbReference>
<name>G4CJW3_9NEIS</name>
<keyword evidence="6 12" id="KW-0964">Secreted</keyword>
<evidence type="ECO:0000256" key="14">
    <source>
        <dbReference type="PIRSR" id="PIRSR001400-2"/>
    </source>
</evidence>
<evidence type="ECO:0000256" key="8">
    <source>
        <dbReference type="ARBA" id="ARBA00022842"/>
    </source>
</evidence>
<comment type="cofactor">
    <cofactor evidence="12">
        <name>Mg(2+)</name>
        <dbReference type="ChEBI" id="CHEBI:18420"/>
    </cofactor>
    <text evidence="12">Binds a second Mg(2+) ion via substrate during catalysis.</text>
</comment>
<comment type="catalytic activity">
    <reaction evidence="12">
        <text>(2R)-2-phosphoglycerate = phosphoenolpyruvate + H2O</text>
        <dbReference type="Rhea" id="RHEA:10164"/>
        <dbReference type="ChEBI" id="CHEBI:15377"/>
        <dbReference type="ChEBI" id="CHEBI:58289"/>
        <dbReference type="ChEBI" id="CHEBI:58702"/>
        <dbReference type="EC" id="4.2.1.11"/>
    </reaction>
</comment>
<dbReference type="Gene3D" id="3.30.390.10">
    <property type="entry name" value="Enolase-like, N-terminal domain"/>
    <property type="match status" value="1"/>
</dbReference>
<feature type="binding site" evidence="12">
    <location>
        <position position="337"/>
    </location>
    <ligand>
        <name>(2R)-2-phosphoglycerate</name>
        <dbReference type="ChEBI" id="CHEBI:58289"/>
    </ligand>
</feature>
<feature type="binding site" evidence="14">
    <location>
        <position position="155"/>
    </location>
    <ligand>
        <name>substrate</name>
    </ligand>
</feature>
<dbReference type="SUPFAM" id="SSF51604">
    <property type="entry name" value="Enolase C-terminal domain-like"/>
    <property type="match status" value="1"/>
</dbReference>
<dbReference type="GO" id="GO:0000015">
    <property type="term" value="C:phosphopyruvate hydratase complex"/>
    <property type="evidence" value="ECO:0007669"/>
    <property type="project" value="InterPro"/>
</dbReference>
<dbReference type="OrthoDB" id="9804716at2"/>
<sequence length="427" mass="45610">MSAIIDIFAREILDSRGNPTVECDVLLESGVMGRAAVPSGASTGEKEALELRDGDSGRYLGKGVLQAVENVNNEIAQALIGIDASEQSHIDQVMMDLDGTDNKGRLGANAMLAVSMAVARAAAEDAGLPLYRYLGGAGPMAMPVPMMNVINGGAHANNSLDIQEFMIMPVGAESFRDALRCGAEIFHHLKKLCDTKGYSTTVGDEGGFAPNLASHEDAIKLILEAVAAAGYVAGSDVVLALDCASSEFYQDGKYHLSAEGLALSSAEFADYLAKLVNDYPIISIEDGMSEHDWEGWKLLTERLGGKVQLVGDDLFVTNPAILAEGIEQGLANALLVKVNQIGTLSETLKAVDLAKRHRYTSVMSHRSGETEDSTIADLAVATNCMQIKTGSLSRSDRMAKYNQLLRIEEELGEAAWYPGKKAFYQLG</sequence>
<comment type="cofactor">
    <cofactor evidence="15">
        <name>Mg(2+)</name>
        <dbReference type="ChEBI" id="CHEBI:18420"/>
    </cofactor>
    <text evidence="15">Mg(2+) is required for catalysis and for stabilizing the dimer.</text>
</comment>
<dbReference type="SUPFAM" id="SSF54826">
    <property type="entry name" value="Enolase N-terminal domain-like"/>
    <property type="match status" value="1"/>
</dbReference>
<dbReference type="GO" id="GO:0000287">
    <property type="term" value="F:magnesium ion binding"/>
    <property type="evidence" value="ECO:0007669"/>
    <property type="project" value="UniProtKB-UniRule"/>
</dbReference>
<feature type="binding site" evidence="12">
    <location>
        <position position="163"/>
    </location>
    <ligand>
        <name>(2R)-2-phosphoglycerate</name>
        <dbReference type="ChEBI" id="CHEBI:58289"/>
    </ligand>
</feature>
<dbReference type="GO" id="GO:0004634">
    <property type="term" value="F:phosphopyruvate hydratase activity"/>
    <property type="evidence" value="ECO:0007669"/>
    <property type="project" value="UniProtKB-UniRule"/>
</dbReference>
<proteinExistence type="inferred from homology"/>
<evidence type="ECO:0000256" key="9">
    <source>
        <dbReference type="ARBA" id="ARBA00023152"/>
    </source>
</evidence>
<evidence type="ECO:0000313" key="19">
    <source>
        <dbReference type="Proteomes" id="UP000003019"/>
    </source>
</evidence>
<dbReference type="SMART" id="SM01193">
    <property type="entry name" value="Enolase_N"/>
    <property type="match status" value="1"/>
</dbReference>
<evidence type="ECO:0000256" key="4">
    <source>
        <dbReference type="ARBA" id="ARBA00017068"/>
    </source>
</evidence>
<dbReference type="CDD" id="cd03313">
    <property type="entry name" value="enolase"/>
    <property type="match status" value="1"/>
</dbReference>
<dbReference type="GO" id="GO:0006096">
    <property type="term" value="P:glycolytic process"/>
    <property type="evidence" value="ECO:0007669"/>
    <property type="project" value="UniProtKB-UniRule"/>
</dbReference>
<feature type="binding site" evidence="12">
    <location>
        <position position="366"/>
    </location>
    <ligand>
        <name>(2R)-2-phosphoglycerate</name>
        <dbReference type="ChEBI" id="CHEBI:58289"/>
    </ligand>
</feature>
<dbReference type="InterPro" id="IPR000941">
    <property type="entry name" value="Enolase"/>
</dbReference>
<comment type="similarity">
    <text evidence="2 12">Belongs to the enolase family.</text>
</comment>
<dbReference type="Proteomes" id="UP000003019">
    <property type="component" value="Unassembled WGS sequence"/>
</dbReference>
<keyword evidence="19" id="KW-1185">Reference proteome</keyword>
<feature type="binding site" evidence="14">
    <location>
        <position position="312"/>
    </location>
    <ligand>
        <name>substrate</name>
    </ligand>
</feature>
<feature type="domain" description="Enolase C-terminal TIM barrel" evidence="16">
    <location>
        <begin position="139"/>
        <end position="425"/>
    </location>
</feature>
<keyword evidence="10 12" id="KW-0456">Lyase</keyword>
<feature type="binding site" evidence="14">
    <location>
        <position position="388"/>
    </location>
    <ligand>
        <name>substrate</name>
    </ligand>
</feature>
<dbReference type="SMART" id="SM01192">
    <property type="entry name" value="Enolase_C"/>
    <property type="match status" value="1"/>
</dbReference>
<evidence type="ECO:0000256" key="13">
    <source>
        <dbReference type="PIRSR" id="PIRSR001400-1"/>
    </source>
</evidence>
<feature type="binding site" evidence="12 15">
    <location>
        <position position="285"/>
    </location>
    <ligand>
        <name>Mg(2+)</name>
        <dbReference type="ChEBI" id="CHEBI:18420"/>
    </ligand>
</feature>
<dbReference type="HOGENOM" id="CLU_031223_2_1_4"/>
<evidence type="ECO:0000256" key="11">
    <source>
        <dbReference type="ARBA" id="ARBA00045763"/>
    </source>
</evidence>
<evidence type="ECO:0000313" key="18">
    <source>
        <dbReference type="EMBL" id="EGY51854.1"/>
    </source>
</evidence>
<feature type="binding site" evidence="12">
    <location>
        <position position="367"/>
    </location>
    <ligand>
        <name>(2R)-2-phosphoglycerate</name>
        <dbReference type="ChEBI" id="CHEBI:58289"/>
    </ligand>
</feature>
<gene>
    <name evidence="12 18" type="primary">eno</name>
    <name evidence="18" type="ORF">HMPREF9371_1903</name>
</gene>
<dbReference type="PANTHER" id="PTHR11902">
    <property type="entry name" value="ENOLASE"/>
    <property type="match status" value="1"/>
</dbReference>
<dbReference type="PANTHER" id="PTHR11902:SF1">
    <property type="entry name" value="ENOLASE"/>
    <property type="match status" value="1"/>
</dbReference>
<dbReference type="InterPro" id="IPR020810">
    <property type="entry name" value="Enolase_C"/>
</dbReference>
<feature type="domain" description="Enolase N-terminal" evidence="17">
    <location>
        <begin position="4"/>
        <end position="134"/>
    </location>
</feature>
<evidence type="ECO:0000256" key="15">
    <source>
        <dbReference type="PIRSR" id="PIRSR001400-3"/>
    </source>
</evidence>
<dbReference type="GO" id="GO:0009986">
    <property type="term" value="C:cell surface"/>
    <property type="evidence" value="ECO:0007669"/>
    <property type="project" value="UniProtKB-SubCell"/>
</dbReference>
<evidence type="ECO:0000256" key="2">
    <source>
        <dbReference type="ARBA" id="ARBA00009604"/>
    </source>
</evidence>
<dbReference type="HAMAP" id="MF_00318">
    <property type="entry name" value="Enolase"/>
    <property type="match status" value="1"/>
</dbReference>
<comment type="caution">
    <text evidence="18">The sequence shown here is derived from an EMBL/GenBank/DDBJ whole genome shotgun (WGS) entry which is preliminary data.</text>
</comment>
<dbReference type="Gene3D" id="3.20.20.120">
    <property type="entry name" value="Enolase-like C-terminal domain"/>
    <property type="match status" value="1"/>
</dbReference>
<comment type="function">
    <text evidence="11 12">Catalyzes the reversible conversion of 2-phosphoglycerate (2-PG) into phosphoenolpyruvate (PEP). It is essential for the degradation of carbohydrates via glycolysis.</text>
</comment>
<dbReference type="Pfam" id="PF03952">
    <property type="entry name" value="Enolase_N"/>
    <property type="match status" value="1"/>
</dbReference>
<accession>G4CJW3</accession>
<feature type="binding site" evidence="14">
    <location>
        <position position="164"/>
    </location>
    <ligand>
        <name>substrate</name>
    </ligand>
</feature>
<feature type="binding site" evidence="14">
    <location>
        <position position="285"/>
    </location>
    <ligand>
        <name>substrate</name>
    </ligand>
</feature>
<dbReference type="SFLD" id="SFLDS00001">
    <property type="entry name" value="Enolase"/>
    <property type="match status" value="1"/>
</dbReference>
<comment type="subcellular location">
    <subcellularLocation>
        <location evidence="12">Cytoplasm</location>
    </subcellularLocation>
    <subcellularLocation>
        <location evidence="12">Secreted</location>
    </subcellularLocation>
    <subcellularLocation>
        <location evidence="12">Cell surface</location>
    </subcellularLocation>
    <text evidence="12">Fractions of enolase are present in both the cytoplasm and on the cell surface.</text>
</comment>
<dbReference type="FunFam" id="3.30.390.10:FF:000001">
    <property type="entry name" value="Enolase"/>
    <property type="match status" value="1"/>
</dbReference>
<evidence type="ECO:0000256" key="6">
    <source>
        <dbReference type="ARBA" id="ARBA00022525"/>
    </source>
</evidence>
<dbReference type="FunFam" id="3.20.20.120:FF:000001">
    <property type="entry name" value="Enolase"/>
    <property type="match status" value="1"/>
</dbReference>
<evidence type="ECO:0000256" key="7">
    <source>
        <dbReference type="ARBA" id="ARBA00022723"/>
    </source>
</evidence>
<dbReference type="STRING" id="1032488.HMPREF9371_1903"/>
<dbReference type="AlphaFoldDB" id="G4CJW3"/>
<feature type="active site" description="Proton acceptor" evidence="12 13">
    <location>
        <position position="337"/>
    </location>
</feature>
<evidence type="ECO:0000256" key="10">
    <source>
        <dbReference type="ARBA" id="ARBA00023239"/>
    </source>
</evidence>
<dbReference type="InterPro" id="IPR020811">
    <property type="entry name" value="Enolase_N"/>
</dbReference>
<protein>
    <recommendedName>
        <fullName evidence="4 12">Enolase</fullName>
        <ecNumber evidence="3 12">4.2.1.11</ecNumber>
    </recommendedName>
    <alternativeName>
        <fullName evidence="12">2-phospho-D-glycerate hydro-lyase</fullName>
    </alternativeName>
    <alternativeName>
        <fullName evidence="12">2-phosphoglycerate dehydratase</fullName>
    </alternativeName>
</protein>
<organism evidence="18 19">
    <name type="scientific">Neisseria shayeganii 871</name>
    <dbReference type="NCBI Taxonomy" id="1032488"/>
    <lineage>
        <taxon>Bacteria</taxon>
        <taxon>Pseudomonadati</taxon>
        <taxon>Pseudomonadota</taxon>
        <taxon>Betaproteobacteria</taxon>
        <taxon>Neisseriales</taxon>
        <taxon>Neisseriaceae</taxon>
        <taxon>Neisseria</taxon>
    </lineage>
</organism>
<dbReference type="InterPro" id="IPR036849">
    <property type="entry name" value="Enolase-like_C_sf"/>
</dbReference>
<feature type="binding site" evidence="14">
    <location>
        <begin position="364"/>
        <end position="367"/>
    </location>
    <ligand>
        <name>substrate</name>
    </ligand>
</feature>
<evidence type="ECO:0000259" key="17">
    <source>
        <dbReference type="SMART" id="SM01193"/>
    </source>
</evidence>
<dbReference type="RefSeq" id="WP_009119589.1">
    <property type="nucleotide sequence ID" value="NZ_JH164926.1"/>
</dbReference>
<dbReference type="NCBIfam" id="TIGR01060">
    <property type="entry name" value="eno"/>
    <property type="match status" value="1"/>
</dbReference>
<dbReference type="UniPathway" id="UPA00109">
    <property type="reaction ID" value="UER00187"/>
</dbReference>
<evidence type="ECO:0000259" key="16">
    <source>
        <dbReference type="SMART" id="SM01192"/>
    </source>
</evidence>
<evidence type="ECO:0000256" key="5">
    <source>
        <dbReference type="ARBA" id="ARBA00022490"/>
    </source>
</evidence>
<comment type="pathway">
    <text evidence="1 12">Carbohydrate degradation; glycolysis; pyruvate from D-glyceraldehyde 3-phosphate: step 4/5.</text>
</comment>
<dbReference type="EC" id="4.2.1.11" evidence="3 12"/>
<evidence type="ECO:0000256" key="3">
    <source>
        <dbReference type="ARBA" id="ARBA00012058"/>
    </source>
</evidence>